<feature type="transmembrane region" description="Helical" evidence="1">
    <location>
        <begin position="37"/>
        <end position="55"/>
    </location>
</feature>
<evidence type="ECO:0000256" key="1">
    <source>
        <dbReference type="SAM" id="Phobius"/>
    </source>
</evidence>
<keyword evidence="1" id="KW-0472">Membrane</keyword>
<evidence type="ECO:0000313" key="3">
    <source>
        <dbReference type="Proteomes" id="UP000642144"/>
    </source>
</evidence>
<protein>
    <recommendedName>
        <fullName evidence="4">DUF4105 domain-containing protein</fullName>
    </recommendedName>
</protein>
<keyword evidence="1" id="KW-1133">Transmembrane helix</keyword>
<proteinExistence type="predicted"/>
<sequence length="171" mass="18337">MANSVSRRTYFGLGWYVCLTALAAAMGLSFAMHAINVVLVMGAVMGGGALALLVFRIRPKFVGIAVGCLAVGCWSLLALGFGAMALFGESSPLEVTLDDGQVCRESVYGFAAGDSGEILEIYKRYVFIDYRLYHQVHSEVYPDTAPAVPERLLNVVPECHARINKARSAGA</sequence>
<dbReference type="EMBL" id="WWCT01000006">
    <property type="protein sequence ID" value="MYN26812.1"/>
    <property type="molecule type" value="Genomic_DNA"/>
</dbReference>
<feature type="transmembrane region" description="Helical" evidence="1">
    <location>
        <begin position="62"/>
        <end position="87"/>
    </location>
</feature>
<evidence type="ECO:0008006" key="4">
    <source>
        <dbReference type="Google" id="ProtNLM"/>
    </source>
</evidence>
<accession>A0ABW9VYR3</accession>
<reference evidence="2 3" key="1">
    <citation type="submission" date="2019-12" db="EMBL/GenBank/DDBJ databases">
        <title>Novel species isolated from a subtropical stream in China.</title>
        <authorList>
            <person name="Lu H."/>
        </authorList>
    </citation>
    <scope>NUCLEOTIDE SEQUENCE [LARGE SCALE GENOMIC DNA]</scope>
    <source>
        <strain evidence="2 3">CY42W</strain>
    </source>
</reference>
<evidence type="ECO:0000313" key="2">
    <source>
        <dbReference type="EMBL" id="MYN26812.1"/>
    </source>
</evidence>
<keyword evidence="3" id="KW-1185">Reference proteome</keyword>
<dbReference type="Proteomes" id="UP000642144">
    <property type="component" value="Unassembled WGS sequence"/>
</dbReference>
<comment type="caution">
    <text evidence="2">The sequence shown here is derived from an EMBL/GenBank/DDBJ whole genome shotgun (WGS) entry which is preliminary data.</text>
</comment>
<gene>
    <name evidence="2" type="ORF">GTP69_10365</name>
</gene>
<organism evidence="2 3">
    <name type="scientific">Duganella levis</name>
    <dbReference type="NCBI Taxonomy" id="2692169"/>
    <lineage>
        <taxon>Bacteria</taxon>
        <taxon>Pseudomonadati</taxon>
        <taxon>Pseudomonadota</taxon>
        <taxon>Betaproteobacteria</taxon>
        <taxon>Burkholderiales</taxon>
        <taxon>Oxalobacteraceae</taxon>
        <taxon>Telluria group</taxon>
        <taxon>Duganella</taxon>
    </lineage>
</organism>
<keyword evidence="1" id="KW-0812">Transmembrane</keyword>
<dbReference type="RefSeq" id="WP_161054811.1">
    <property type="nucleotide sequence ID" value="NZ_WWCT01000006.1"/>
</dbReference>
<name>A0ABW9VYR3_9BURK</name>
<feature type="transmembrane region" description="Helical" evidence="1">
    <location>
        <begin position="12"/>
        <end position="31"/>
    </location>
</feature>